<name>A0A0M6XTA8_9RHOB</name>
<gene>
    <name evidence="2" type="ORF">JAN5088_03134</name>
</gene>
<reference evidence="2 3" key="1">
    <citation type="submission" date="2015-07" db="EMBL/GenBank/DDBJ databases">
        <authorList>
            <person name="Noorani M."/>
        </authorList>
    </citation>
    <scope>NUCLEOTIDE SEQUENCE [LARGE SCALE GENOMIC DNA]</scope>
    <source>
        <strain evidence="2 3">CECT 5088</strain>
    </source>
</reference>
<dbReference type="AlphaFoldDB" id="A0A0M6XTA8"/>
<feature type="transmembrane region" description="Helical" evidence="1">
    <location>
        <begin position="32"/>
        <end position="51"/>
    </location>
</feature>
<protein>
    <submittedName>
        <fullName evidence="2">Uncharacterized protein</fullName>
    </submittedName>
</protein>
<dbReference type="Proteomes" id="UP000048908">
    <property type="component" value="Unassembled WGS sequence"/>
</dbReference>
<sequence length="60" mass="6344">MGLAGDEATPDIRDLRSLVDCIRPVRCTAVQIAVHMITTGIMLALPASIVIKLKNLGSSP</sequence>
<organism evidence="2 3">
    <name type="scientific">Jannaschia rubra</name>
    <dbReference type="NCBI Taxonomy" id="282197"/>
    <lineage>
        <taxon>Bacteria</taxon>
        <taxon>Pseudomonadati</taxon>
        <taxon>Pseudomonadota</taxon>
        <taxon>Alphaproteobacteria</taxon>
        <taxon>Rhodobacterales</taxon>
        <taxon>Roseobacteraceae</taxon>
        <taxon>Jannaschia</taxon>
    </lineage>
</organism>
<evidence type="ECO:0000256" key="1">
    <source>
        <dbReference type="SAM" id="Phobius"/>
    </source>
</evidence>
<dbReference type="EMBL" id="CXPG01000021">
    <property type="protein sequence ID" value="CTQ34340.1"/>
    <property type="molecule type" value="Genomic_DNA"/>
</dbReference>
<keyword evidence="1" id="KW-0472">Membrane</keyword>
<keyword evidence="1" id="KW-0812">Transmembrane</keyword>
<dbReference type="Pfam" id="PF19622">
    <property type="entry name" value="DUF6127"/>
    <property type="match status" value="1"/>
</dbReference>
<accession>A0A0M6XTA8</accession>
<dbReference type="STRING" id="282197.SAMN04488517_1033"/>
<proteinExistence type="predicted"/>
<keyword evidence="3" id="KW-1185">Reference proteome</keyword>
<dbReference type="RefSeq" id="WP_233489814.1">
    <property type="nucleotide sequence ID" value="NZ_FOOS01000003.1"/>
</dbReference>
<evidence type="ECO:0000313" key="2">
    <source>
        <dbReference type="EMBL" id="CTQ34340.1"/>
    </source>
</evidence>
<keyword evidence="1" id="KW-1133">Transmembrane helix</keyword>
<evidence type="ECO:0000313" key="3">
    <source>
        <dbReference type="Proteomes" id="UP000048908"/>
    </source>
</evidence>
<dbReference type="InterPro" id="IPR046130">
    <property type="entry name" value="DUF6127"/>
</dbReference>